<dbReference type="GO" id="GO:0009697">
    <property type="term" value="P:salicylic acid biosynthetic process"/>
    <property type="evidence" value="ECO:0007669"/>
    <property type="project" value="TreeGrafter"/>
</dbReference>
<reference evidence="7" key="2">
    <citation type="submission" date="2020-09" db="EMBL/GenBank/DDBJ databases">
        <authorList>
            <person name="Sun Q."/>
            <person name="Zhou Y."/>
        </authorList>
    </citation>
    <scope>NUCLEOTIDE SEQUENCE</scope>
    <source>
        <strain evidence="7">CGMCC 1.15371</strain>
    </source>
</reference>
<evidence type="ECO:0000313" key="7">
    <source>
        <dbReference type="EMBL" id="GGE49980.1"/>
    </source>
</evidence>
<dbReference type="SUPFAM" id="SSF56322">
    <property type="entry name" value="ADC synthase"/>
    <property type="match status" value="1"/>
</dbReference>
<keyword evidence="8" id="KW-1185">Reference proteome</keyword>
<dbReference type="PANTHER" id="PTHR42839:SF1">
    <property type="entry name" value="ISOCHORISMATE SYNTHASE MENF"/>
    <property type="match status" value="1"/>
</dbReference>
<comment type="catalytic activity">
    <reaction evidence="1">
        <text>chorismate = isochorismate</text>
        <dbReference type="Rhea" id="RHEA:18985"/>
        <dbReference type="ChEBI" id="CHEBI:29748"/>
        <dbReference type="ChEBI" id="CHEBI:29780"/>
        <dbReference type="EC" id="5.4.4.2"/>
    </reaction>
</comment>
<dbReference type="InterPro" id="IPR004561">
    <property type="entry name" value="IsoChor_synthase"/>
</dbReference>
<name>A0A8J3DYD7_9BACL</name>
<dbReference type="PANTHER" id="PTHR42839">
    <property type="entry name" value="ISOCHORISMATE SYNTHASE ENTC"/>
    <property type="match status" value="1"/>
</dbReference>
<dbReference type="Gene3D" id="3.60.120.10">
    <property type="entry name" value="Anthranilate synthase"/>
    <property type="match status" value="1"/>
</dbReference>
<comment type="caution">
    <text evidence="7">The sequence shown here is derived from an EMBL/GenBank/DDBJ whole genome shotgun (WGS) entry which is preliminary data.</text>
</comment>
<evidence type="ECO:0000256" key="5">
    <source>
        <dbReference type="ARBA" id="ARBA00041564"/>
    </source>
</evidence>
<proteinExistence type="inferred from homology"/>
<dbReference type="NCBIfam" id="TIGR00543">
    <property type="entry name" value="isochor_syn"/>
    <property type="match status" value="1"/>
</dbReference>
<gene>
    <name evidence="7" type="primary">menF</name>
    <name evidence="7" type="ORF">GCM10011391_30910</name>
</gene>
<dbReference type="AlphaFoldDB" id="A0A8J3DYD7"/>
<organism evidence="7 8">
    <name type="scientific">Pullulanibacillus camelliae</name>
    <dbReference type="NCBI Taxonomy" id="1707096"/>
    <lineage>
        <taxon>Bacteria</taxon>
        <taxon>Bacillati</taxon>
        <taxon>Bacillota</taxon>
        <taxon>Bacilli</taxon>
        <taxon>Bacillales</taxon>
        <taxon>Sporolactobacillaceae</taxon>
        <taxon>Pullulanibacillus</taxon>
    </lineage>
</organism>
<sequence length="465" mass="52321">MINEVKQDSFSESFIMAVEKAKQERTEQLVSHTMQVEGISSIQFYANSCQIKTSYRHYWSDPKGLSLVGIGCARAFEYEGDTGRFHFIKSQWETFVKKHSITMKAPARGPLLMGGFRFDSKASKQEEWQHFPSAALVLPQFLLTIDCEGCWLTINAVVGPDEENIYQRIIDLEEQRERLLQRKAHSLQSASALKAYDIKGEEWKEAVACAIDEMAQGPLQKIVLSRSILAQSSNGYDIPSVIQKLTEQQPNSYVFTIERQGDTFIGATPERLVKREENKFFADALAGTAGRGKTAYEDEQLGHALLNDKKNLREHAYVVQMLKDVFAEWCESTEVDPYPTLLKTKDVQHLYTPIKGEAKSSAHLFDAVEKLHPTPAMGGTPRRLAVERITELETHDRGWYSAPIGWVDGEGNGDFSVAIRSGLISGHDARLYAGCGIVSDSHPDSEYIETEMKFRPMLNALRGSR</sequence>
<keyword evidence="4" id="KW-0413">Isomerase</keyword>
<dbReference type="InterPro" id="IPR015890">
    <property type="entry name" value="Chorismate_C"/>
</dbReference>
<evidence type="ECO:0000256" key="4">
    <source>
        <dbReference type="ARBA" id="ARBA00023235"/>
    </source>
</evidence>
<evidence type="ECO:0000256" key="1">
    <source>
        <dbReference type="ARBA" id="ARBA00000799"/>
    </source>
</evidence>
<accession>A0A8J3DYD7</accession>
<dbReference type="EC" id="5.4.4.2" evidence="3"/>
<evidence type="ECO:0000256" key="2">
    <source>
        <dbReference type="ARBA" id="ARBA00005297"/>
    </source>
</evidence>
<evidence type="ECO:0000259" key="6">
    <source>
        <dbReference type="Pfam" id="PF00425"/>
    </source>
</evidence>
<dbReference type="EMBL" id="BMIR01000017">
    <property type="protein sequence ID" value="GGE49980.1"/>
    <property type="molecule type" value="Genomic_DNA"/>
</dbReference>
<evidence type="ECO:0000256" key="3">
    <source>
        <dbReference type="ARBA" id="ARBA00012824"/>
    </source>
</evidence>
<feature type="domain" description="Chorismate-utilising enzyme C-terminal" evidence="6">
    <location>
        <begin position="201"/>
        <end position="453"/>
    </location>
</feature>
<dbReference type="InterPro" id="IPR005801">
    <property type="entry name" value="ADC_synthase"/>
</dbReference>
<reference evidence="7" key="1">
    <citation type="journal article" date="2014" name="Int. J. Syst. Evol. Microbiol.">
        <title>Complete genome sequence of Corynebacterium casei LMG S-19264T (=DSM 44701T), isolated from a smear-ripened cheese.</title>
        <authorList>
            <consortium name="US DOE Joint Genome Institute (JGI-PGF)"/>
            <person name="Walter F."/>
            <person name="Albersmeier A."/>
            <person name="Kalinowski J."/>
            <person name="Ruckert C."/>
        </authorList>
    </citation>
    <scope>NUCLEOTIDE SEQUENCE</scope>
    <source>
        <strain evidence="7">CGMCC 1.15371</strain>
    </source>
</reference>
<dbReference type="RefSeq" id="WP_188696235.1">
    <property type="nucleotide sequence ID" value="NZ_BMIR01000017.1"/>
</dbReference>
<protein>
    <recommendedName>
        <fullName evidence="3">isochorismate synthase</fullName>
        <ecNumber evidence="3">5.4.4.2</ecNumber>
    </recommendedName>
    <alternativeName>
        <fullName evidence="5">Isochorismate mutase</fullName>
    </alternativeName>
</protein>
<dbReference type="Pfam" id="PF00425">
    <property type="entry name" value="Chorismate_bind"/>
    <property type="match status" value="1"/>
</dbReference>
<comment type="similarity">
    <text evidence="2">Belongs to the isochorismate synthase family.</text>
</comment>
<dbReference type="Proteomes" id="UP000628775">
    <property type="component" value="Unassembled WGS sequence"/>
</dbReference>
<evidence type="ECO:0000313" key="8">
    <source>
        <dbReference type="Proteomes" id="UP000628775"/>
    </source>
</evidence>
<dbReference type="GO" id="GO:0008909">
    <property type="term" value="F:isochorismate synthase activity"/>
    <property type="evidence" value="ECO:0007669"/>
    <property type="project" value="UniProtKB-EC"/>
</dbReference>